<gene>
    <name evidence="1" type="ORF">ACFOOQ_09320</name>
</gene>
<dbReference type="Proteomes" id="UP001595711">
    <property type="component" value="Unassembled WGS sequence"/>
</dbReference>
<proteinExistence type="predicted"/>
<organism evidence="1 2">
    <name type="scientific">Ferrovibrio xuzhouensis</name>
    <dbReference type="NCBI Taxonomy" id="1576914"/>
    <lineage>
        <taxon>Bacteria</taxon>
        <taxon>Pseudomonadati</taxon>
        <taxon>Pseudomonadota</taxon>
        <taxon>Alphaproteobacteria</taxon>
        <taxon>Rhodospirillales</taxon>
        <taxon>Rhodospirillaceae</taxon>
        <taxon>Ferrovibrio</taxon>
    </lineage>
</organism>
<dbReference type="RefSeq" id="WP_379724873.1">
    <property type="nucleotide sequence ID" value="NZ_JBHRYJ010000001.1"/>
</dbReference>
<sequence>MALKTDITRADILSMDDFVKVRKDKRAEVVAVKKNRRIGVGPFCTFYFENYTTMWWQIHEMLYIEKGGEEQIADELAAYAPLIPKGRELVATFMIEVDDAKRRPAVLTQLGGIDGKIVLEFAGHRVAAVPEDDAERTREDGKTSAVHFLRFPFTAEQVAAFRAPGNRVLLSIEHPNYGHIAVVPEAVRDSLAQDFA</sequence>
<dbReference type="InterPro" id="IPR021890">
    <property type="entry name" value="DUF3501"/>
</dbReference>
<comment type="caution">
    <text evidence="1">The sequence shown here is derived from an EMBL/GenBank/DDBJ whole genome shotgun (WGS) entry which is preliminary data.</text>
</comment>
<evidence type="ECO:0000313" key="2">
    <source>
        <dbReference type="Proteomes" id="UP001595711"/>
    </source>
</evidence>
<evidence type="ECO:0000313" key="1">
    <source>
        <dbReference type="EMBL" id="MFC3675740.1"/>
    </source>
</evidence>
<dbReference type="Pfam" id="PF12007">
    <property type="entry name" value="DUF3501"/>
    <property type="match status" value="1"/>
</dbReference>
<dbReference type="EMBL" id="JBHRYJ010000001">
    <property type="protein sequence ID" value="MFC3675740.1"/>
    <property type="molecule type" value="Genomic_DNA"/>
</dbReference>
<reference evidence="2" key="1">
    <citation type="journal article" date="2019" name="Int. J. Syst. Evol. Microbiol.">
        <title>The Global Catalogue of Microorganisms (GCM) 10K type strain sequencing project: providing services to taxonomists for standard genome sequencing and annotation.</title>
        <authorList>
            <consortium name="The Broad Institute Genomics Platform"/>
            <consortium name="The Broad Institute Genome Sequencing Center for Infectious Disease"/>
            <person name="Wu L."/>
            <person name="Ma J."/>
        </authorList>
    </citation>
    <scope>NUCLEOTIDE SEQUENCE [LARGE SCALE GENOMIC DNA]</scope>
    <source>
        <strain evidence="2">KCTC 42182</strain>
    </source>
</reference>
<accession>A0ABV7VDZ5</accession>
<keyword evidence="2" id="KW-1185">Reference proteome</keyword>
<protein>
    <submittedName>
        <fullName evidence="1">DUF3501 family protein</fullName>
    </submittedName>
</protein>
<name>A0ABV7VDZ5_9PROT</name>